<protein>
    <submittedName>
        <fullName evidence="3">Twin-arginine translocation pathway signal protein</fullName>
    </submittedName>
</protein>
<dbReference type="KEGG" id="rmb:K529_004610"/>
<dbReference type="InterPro" id="IPR005184">
    <property type="entry name" value="DUF306_Meta_HslJ"/>
</dbReference>
<evidence type="ECO:0000259" key="2">
    <source>
        <dbReference type="Pfam" id="PF03724"/>
    </source>
</evidence>
<dbReference type="Proteomes" id="UP000013243">
    <property type="component" value="Chromosome"/>
</dbReference>
<dbReference type="EMBL" id="CP015230">
    <property type="protein sequence ID" value="ANP40041.1"/>
    <property type="molecule type" value="Genomic_DNA"/>
</dbReference>
<accession>A0A1B1A0H2</accession>
<keyword evidence="1" id="KW-0732">Signal</keyword>
<evidence type="ECO:0000256" key="1">
    <source>
        <dbReference type="SAM" id="SignalP"/>
    </source>
</evidence>
<proteinExistence type="predicted"/>
<evidence type="ECO:0000313" key="3">
    <source>
        <dbReference type="EMBL" id="ANP40041.1"/>
    </source>
</evidence>
<dbReference type="InterPro" id="IPR053147">
    <property type="entry name" value="Hsp_HslJ-like"/>
</dbReference>
<dbReference type="InterPro" id="IPR038670">
    <property type="entry name" value="HslJ-like_sf"/>
</dbReference>
<dbReference type="STRING" id="1265309.K529_004610"/>
<dbReference type="PANTHER" id="PTHR35535:SF1">
    <property type="entry name" value="HEAT SHOCK PROTEIN HSLJ"/>
    <property type="match status" value="1"/>
</dbReference>
<feature type="signal peptide" evidence="1">
    <location>
        <begin position="1"/>
        <end position="23"/>
    </location>
</feature>
<dbReference type="PANTHER" id="PTHR35535">
    <property type="entry name" value="HEAT SHOCK PROTEIN HSLJ"/>
    <property type="match status" value="1"/>
</dbReference>
<dbReference type="OrthoDB" id="9809132at2"/>
<organism evidence="3 4">
    <name type="scientific">Tritonibacter mobilis F1926</name>
    <dbReference type="NCBI Taxonomy" id="1265309"/>
    <lineage>
        <taxon>Bacteria</taxon>
        <taxon>Pseudomonadati</taxon>
        <taxon>Pseudomonadota</taxon>
        <taxon>Alphaproteobacteria</taxon>
        <taxon>Rhodobacterales</taxon>
        <taxon>Paracoccaceae</taxon>
        <taxon>Tritonibacter</taxon>
    </lineage>
</organism>
<feature type="chain" id="PRO_5008518276" evidence="1">
    <location>
        <begin position="24"/>
        <end position="154"/>
    </location>
</feature>
<name>A0A1B1A0H2_9RHOB</name>
<dbReference type="RefSeq" id="WP_005626280.1">
    <property type="nucleotide sequence ID" value="NZ_CP015230.1"/>
</dbReference>
<evidence type="ECO:0000313" key="4">
    <source>
        <dbReference type="Proteomes" id="UP000013243"/>
    </source>
</evidence>
<gene>
    <name evidence="3" type="ORF">K529_004610</name>
</gene>
<sequence length="154" mass="16596">MKTTRRAFIAAVLVAASAIGIGAQTRATEPAKPPLANTEWTLSQIEGEAPLEGRGLDLSFTEDGRFGTSAGCNRFMGEVEIKGREISFPDKLAGTMMACPEGLAEQEEKVLSLLAQVTSYRMEPKALILVDSEGSELLRYSREVKKDSLVETSG</sequence>
<dbReference type="AlphaFoldDB" id="A0A1B1A0H2"/>
<reference evidence="3 4" key="1">
    <citation type="journal article" date="2016" name="ISME J.">
        <title>Global occurrence and heterogeneity of the Roseobacter-clade species Ruegeria mobilis.</title>
        <authorList>
            <person name="Sonnenschein E."/>
            <person name="Gram L."/>
        </authorList>
    </citation>
    <scope>NUCLEOTIDE SEQUENCE [LARGE SCALE GENOMIC DNA]</scope>
    <source>
        <strain evidence="3 4">F1926</strain>
    </source>
</reference>
<dbReference type="Pfam" id="PF03724">
    <property type="entry name" value="META"/>
    <property type="match status" value="1"/>
</dbReference>
<dbReference type="GeneID" id="28249088"/>
<dbReference type="Gene3D" id="2.40.128.270">
    <property type="match status" value="1"/>
</dbReference>
<feature type="domain" description="DUF306" evidence="2">
    <location>
        <begin position="34"/>
        <end position="140"/>
    </location>
</feature>